<evidence type="ECO:0000313" key="8">
    <source>
        <dbReference type="Proteomes" id="UP000241118"/>
    </source>
</evidence>
<comment type="caution">
    <text evidence="7">The sequence shown here is derived from an EMBL/GenBank/DDBJ whole genome shotgun (WGS) entry which is preliminary data.</text>
</comment>
<organism evidence="7 8">
    <name type="scientific">Saccharothrix carnea</name>
    <dbReference type="NCBI Taxonomy" id="1280637"/>
    <lineage>
        <taxon>Bacteria</taxon>
        <taxon>Bacillati</taxon>
        <taxon>Actinomycetota</taxon>
        <taxon>Actinomycetes</taxon>
        <taxon>Pseudonocardiales</taxon>
        <taxon>Pseudonocardiaceae</taxon>
        <taxon>Saccharothrix</taxon>
    </lineage>
</organism>
<keyword evidence="2" id="KW-1003">Cell membrane</keyword>
<dbReference type="GO" id="GO:0022857">
    <property type="term" value="F:transmembrane transporter activity"/>
    <property type="evidence" value="ECO:0007669"/>
    <property type="project" value="InterPro"/>
</dbReference>
<dbReference type="CDD" id="cd06173">
    <property type="entry name" value="MFS_MefA_like"/>
    <property type="match status" value="1"/>
</dbReference>
<name>A0A2P8I2D5_SACCR</name>
<dbReference type="Proteomes" id="UP000241118">
    <property type="component" value="Unassembled WGS sequence"/>
</dbReference>
<reference evidence="7 8" key="1">
    <citation type="submission" date="2018-03" db="EMBL/GenBank/DDBJ databases">
        <title>Genomic Encyclopedia of Type Strains, Phase III (KMG-III): the genomes of soil and plant-associated and newly described type strains.</title>
        <authorList>
            <person name="Whitman W."/>
        </authorList>
    </citation>
    <scope>NUCLEOTIDE SEQUENCE [LARGE SCALE GENOMIC DNA]</scope>
    <source>
        <strain evidence="7 8">CGMCC 4.7097</strain>
    </source>
</reference>
<dbReference type="EMBL" id="PYAX01000012">
    <property type="protein sequence ID" value="PSL52630.1"/>
    <property type="molecule type" value="Genomic_DNA"/>
</dbReference>
<dbReference type="PANTHER" id="PTHR23513">
    <property type="entry name" value="INTEGRAL MEMBRANE EFFLUX PROTEIN-RELATED"/>
    <property type="match status" value="1"/>
</dbReference>
<keyword evidence="8" id="KW-1185">Reference proteome</keyword>
<feature type="transmembrane region" description="Helical" evidence="6">
    <location>
        <begin position="341"/>
        <end position="361"/>
    </location>
</feature>
<feature type="transmembrane region" description="Helical" evidence="6">
    <location>
        <begin position="305"/>
        <end position="329"/>
    </location>
</feature>
<dbReference type="Pfam" id="PF07690">
    <property type="entry name" value="MFS_1"/>
    <property type="match status" value="1"/>
</dbReference>
<feature type="transmembrane region" description="Helical" evidence="6">
    <location>
        <begin position="90"/>
        <end position="113"/>
    </location>
</feature>
<feature type="transmembrane region" description="Helical" evidence="6">
    <location>
        <begin position="247"/>
        <end position="269"/>
    </location>
</feature>
<protein>
    <submittedName>
        <fullName evidence="7">MFS transporter</fullName>
    </submittedName>
</protein>
<dbReference type="RefSeq" id="WP_106618803.1">
    <property type="nucleotide sequence ID" value="NZ_PYAX01000012.1"/>
</dbReference>
<feature type="transmembrane region" description="Helical" evidence="6">
    <location>
        <begin position="48"/>
        <end position="69"/>
    </location>
</feature>
<dbReference type="AlphaFoldDB" id="A0A2P8I2D5"/>
<dbReference type="OrthoDB" id="3227279at2"/>
<evidence type="ECO:0000256" key="5">
    <source>
        <dbReference type="ARBA" id="ARBA00023136"/>
    </source>
</evidence>
<dbReference type="SUPFAM" id="SSF103473">
    <property type="entry name" value="MFS general substrate transporter"/>
    <property type="match status" value="1"/>
</dbReference>
<sequence length="398" mass="40137">MVGGTGFRAVFAVPEFRVLWSAAVLSTVGDQLARVALSVLVFQRTGSAAWTALTYALTMLPALVSGVLLTGLADRYPRRTVMVVADVVRAVLLAVMAVPGVPLPVVAALLVVAQLAEPPFAAAQGALLPSVLGEKYEAGQSVHLITHQAGLLLGFVGGGLVVAWLGTSGALLADGVTFALSAVLLRFGLRQRPAPAFVPAAHVRIRAGAALVWRDRRLRLLVGLGWLALFTVVPEGLAAPFSAEVGAGVAGVGLLLAADPAGMVLGTVLLRFLPASVRVRVLGLLAVATALPLVGYLFAPNLVGAVALLALSGVFSAYQVTAGATFVRLVPDEQRGQALGFARSGLVAAQGIGVAAGGLLASATGSATTAIAVAGIAGTVLALTVTAAWSRVAPAAVP</sequence>
<evidence type="ECO:0000313" key="7">
    <source>
        <dbReference type="EMBL" id="PSL52630.1"/>
    </source>
</evidence>
<dbReference type="Gene3D" id="1.20.1250.20">
    <property type="entry name" value="MFS general substrate transporter like domains"/>
    <property type="match status" value="1"/>
</dbReference>
<proteinExistence type="predicted"/>
<feature type="transmembrane region" description="Helical" evidence="6">
    <location>
        <begin position="367"/>
        <end position="389"/>
    </location>
</feature>
<feature type="transmembrane region" description="Helical" evidence="6">
    <location>
        <begin position="281"/>
        <end position="299"/>
    </location>
</feature>
<keyword evidence="5 6" id="KW-0472">Membrane</keyword>
<evidence type="ECO:0000256" key="1">
    <source>
        <dbReference type="ARBA" id="ARBA00004651"/>
    </source>
</evidence>
<dbReference type="InterPro" id="IPR036259">
    <property type="entry name" value="MFS_trans_sf"/>
</dbReference>
<dbReference type="PANTHER" id="PTHR23513:SF11">
    <property type="entry name" value="STAPHYLOFERRIN A TRANSPORTER"/>
    <property type="match status" value="1"/>
</dbReference>
<gene>
    <name evidence="7" type="ORF">B0I31_11299</name>
</gene>
<feature type="transmembrane region" description="Helical" evidence="6">
    <location>
        <begin position="220"/>
        <end position="241"/>
    </location>
</feature>
<dbReference type="GO" id="GO:0005886">
    <property type="term" value="C:plasma membrane"/>
    <property type="evidence" value="ECO:0007669"/>
    <property type="project" value="UniProtKB-SubCell"/>
</dbReference>
<evidence type="ECO:0000256" key="2">
    <source>
        <dbReference type="ARBA" id="ARBA00022475"/>
    </source>
</evidence>
<evidence type="ECO:0000256" key="6">
    <source>
        <dbReference type="SAM" id="Phobius"/>
    </source>
</evidence>
<accession>A0A2P8I2D5</accession>
<comment type="subcellular location">
    <subcellularLocation>
        <location evidence="1">Cell membrane</location>
        <topology evidence="1">Multi-pass membrane protein</topology>
    </subcellularLocation>
</comment>
<feature type="transmembrane region" description="Helical" evidence="6">
    <location>
        <begin position="161"/>
        <end position="185"/>
    </location>
</feature>
<evidence type="ECO:0000256" key="3">
    <source>
        <dbReference type="ARBA" id="ARBA00022692"/>
    </source>
</evidence>
<keyword evidence="3 6" id="KW-0812">Transmembrane</keyword>
<evidence type="ECO:0000256" key="4">
    <source>
        <dbReference type="ARBA" id="ARBA00022989"/>
    </source>
</evidence>
<keyword evidence="4 6" id="KW-1133">Transmembrane helix</keyword>
<dbReference type="InterPro" id="IPR011701">
    <property type="entry name" value="MFS"/>
</dbReference>